<reference evidence="1 2" key="2">
    <citation type="submission" date="2024-02" db="EMBL/GenBank/DDBJ databases">
        <title>The Genome Sequence of Enterococcus sp. DIV0159.</title>
        <authorList>
            <person name="Earl A."/>
            <person name="Manson A."/>
            <person name="Gilmore M."/>
            <person name="Sanders J."/>
            <person name="Shea T."/>
            <person name="Howe W."/>
            <person name="Livny J."/>
            <person name="Cuomo C."/>
            <person name="Neafsey D."/>
            <person name="Birren B."/>
        </authorList>
    </citation>
    <scope>NUCLEOTIDE SEQUENCE [LARGE SCALE GENOMIC DNA]</scope>
    <source>
        <strain evidence="1 2">665A</strain>
    </source>
</reference>
<protein>
    <recommendedName>
        <fullName evidence="3">SuB0782 undefined product 764400:764714 forward MW:11955</fullName>
    </recommendedName>
</protein>
<gene>
    <name evidence="1" type="ORF">JZO67_001140</name>
</gene>
<dbReference type="Proteomes" id="UP000664357">
    <property type="component" value="Unassembled WGS sequence"/>
</dbReference>
<comment type="caution">
    <text evidence="1">The sequence shown here is derived from an EMBL/GenBank/DDBJ whole genome shotgun (WGS) entry which is preliminary data.</text>
</comment>
<evidence type="ECO:0000313" key="1">
    <source>
        <dbReference type="EMBL" id="MEO1769189.1"/>
    </source>
</evidence>
<accession>A0ABV0EKS6</accession>
<sequence length="104" mass="12265">MKTRYQKSGYSTETAKKYIDKNQPVISLSTELELQYKFEDGKRTDEITGYKAWFSQEGLPPFTVKFTNKINLPKYMTLIQFENLVGIEIRYDVYFKADNITEVK</sequence>
<dbReference type="RefSeq" id="WP_207705024.1">
    <property type="nucleotide sequence ID" value="NZ_JAFREL020000001.1"/>
</dbReference>
<name>A0ABV0EKS6_9ENTE</name>
<organism evidence="1 2">
    <name type="scientific">Candidatus Enterococcus ferrettii</name>
    <dbReference type="NCBI Taxonomy" id="2815324"/>
    <lineage>
        <taxon>Bacteria</taxon>
        <taxon>Bacillati</taxon>
        <taxon>Bacillota</taxon>
        <taxon>Bacilli</taxon>
        <taxon>Lactobacillales</taxon>
        <taxon>Enterococcaceae</taxon>
        <taxon>Enterococcus</taxon>
    </lineage>
</organism>
<dbReference type="EMBL" id="JAFREL020000001">
    <property type="protein sequence ID" value="MEO1769189.1"/>
    <property type="molecule type" value="Genomic_DNA"/>
</dbReference>
<reference evidence="1 2" key="1">
    <citation type="submission" date="2021-03" db="EMBL/GenBank/DDBJ databases">
        <authorList>
            <person name="Gilmore M.S."/>
            <person name="Schwartzman J."/>
            <person name="Van Tyne D."/>
            <person name="Martin M."/>
            <person name="Earl A.M."/>
            <person name="Manson A.L."/>
            <person name="Straub T."/>
            <person name="Salamzade R."/>
            <person name="Saavedra J."/>
            <person name="Lebreton F."/>
            <person name="Prichula J."/>
            <person name="Schaufler K."/>
            <person name="Gaca A."/>
            <person name="Sgardioli B."/>
            <person name="Wagenaar J."/>
            <person name="Strong T."/>
        </authorList>
    </citation>
    <scope>NUCLEOTIDE SEQUENCE [LARGE SCALE GENOMIC DNA]</scope>
    <source>
        <strain evidence="1 2">665A</strain>
    </source>
</reference>
<evidence type="ECO:0000313" key="2">
    <source>
        <dbReference type="Proteomes" id="UP000664357"/>
    </source>
</evidence>
<keyword evidence="2" id="KW-1185">Reference proteome</keyword>
<proteinExistence type="predicted"/>
<evidence type="ECO:0008006" key="3">
    <source>
        <dbReference type="Google" id="ProtNLM"/>
    </source>
</evidence>